<dbReference type="InterPro" id="IPR001932">
    <property type="entry name" value="PPM-type_phosphatase-like_dom"/>
</dbReference>
<dbReference type="InterPro" id="IPR036457">
    <property type="entry name" value="PPM-type-like_dom_sf"/>
</dbReference>
<keyword evidence="3" id="KW-1185">Reference proteome</keyword>
<evidence type="ECO:0000313" key="3">
    <source>
        <dbReference type="Proteomes" id="UP001501598"/>
    </source>
</evidence>
<proteinExistence type="predicted"/>
<reference evidence="3" key="1">
    <citation type="journal article" date="2019" name="Int. J. Syst. Evol. Microbiol.">
        <title>The Global Catalogue of Microorganisms (GCM) 10K type strain sequencing project: providing services to taxonomists for standard genome sequencing and annotation.</title>
        <authorList>
            <consortium name="The Broad Institute Genomics Platform"/>
            <consortium name="The Broad Institute Genome Sequencing Center for Infectious Disease"/>
            <person name="Wu L."/>
            <person name="Ma J."/>
        </authorList>
    </citation>
    <scope>NUCLEOTIDE SEQUENCE [LARGE SCALE GENOMIC DNA]</scope>
    <source>
        <strain evidence="3">JCM 17906</strain>
    </source>
</reference>
<comment type="caution">
    <text evidence="2">The sequence shown here is derived from an EMBL/GenBank/DDBJ whole genome shotgun (WGS) entry which is preliminary data.</text>
</comment>
<dbReference type="Pfam" id="PF13672">
    <property type="entry name" value="PP2C_2"/>
    <property type="match status" value="1"/>
</dbReference>
<accession>A0ABP8S509</accession>
<dbReference type="EMBL" id="BAABGT010000122">
    <property type="protein sequence ID" value="GAA4560488.1"/>
    <property type="molecule type" value="Genomic_DNA"/>
</dbReference>
<dbReference type="Gene3D" id="3.60.40.10">
    <property type="entry name" value="PPM-type phosphatase domain"/>
    <property type="match status" value="1"/>
</dbReference>
<dbReference type="Proteomes" id="UP001501598">
    <property type="component" value="Unassembled WGS sequence"/>
</dbReference>
<dbReference type="SUPFAM" id="SSF81606">
    <property type="entry name" value="PP2C-like"/>
    <property type="match status" value="1"/>
</dbReference>
<name>A0ABP8S509_9PSEU</name>
<evidence type="ECO:0000313" key="2">
    <source>
        <dbReference type="EMBL" id="GAA4560488.1"/>
    </source>
</evidence>
<feature type="domain" description="PPM-type phosphatase" evidence="1">
    <location>
        <begin position="16"/>
        <end position="211"/>
    </location>
</feature>
<sequence length="272" mass="29649">MGLIVRAASLPGGTPPGQDRWGTSERAAVVLDGASSYSPEAPAADAYVDQLLACLLRRIDDGDLRDVLRDAITETATTLGVSPGHSPSSTVLMLRVGERDVEIAALGDSTAVIGHPGGTTTRITDDRLQCISTELRQDYRDELRRGSGFGQEHRVRLRELQRSETPRRNRRGGYWIAEADPAAADESVIRAFPRDAVAWVVLASDGAQKHVDRLGLPWSEIAAKDDEQLVAFIEAAQDWETHADPEGVELPRSKRHDDKTILAWTPVMSPIS</sequence>
<gene>
    <name evidence="2" type="ORF">GCM10023175_70620</name>
</gene>
<protein>
    <recommendedName>
        <fullName evidence="1">PPM-type phosphatase domain-containing protein</fullName>
    </recommendedName>
</protein>
<organism evidence="2 3">
    <name type="scientific">Pseudonocardia xishanensis</name>
    <dbReference type="NCBI Taxonomy" id="630995"/>
    <lineage>
        <taxon>Bacteria</taxon>
        <taxon>Bacillati</taxon>
        <taxon>Actinomycetota</taxon>
        <taxon>Actinomycetes</taxon>
        <taxon>Pseudonocardiales</taxon>
        <taxon>Pseudonocardiaceae</taxon>
        <taxon>Pseudonocardia</taxon>
    </lineage>
</organism>
<dbReference type="RefSeq" id="WP_345428553.1">
    <property type="nucleotide sequence ID" value="NZ_BAABGT010000122.1"/>
</dbReference>
<evidence type="ECO:0000259" key="1">
    <source>
        <dbReference type="Pfam" id="PF13672"/>
    </source>
</evidence>